<dbReference type="InterPro" id="IPR036388">
    <property type="entry name" value="WH-like_DNA-bd_sf"/>
</dbReference>
<dbReference type="InterPro" id="IPR013325">
    <property type="entry name" value="RNA_pol_sigma_r2"/>
</dbReference>
<evidence type="ECO:0000259" key="7">
    <source>
        <dbReference type="Pfam" id="PF08281"/>
    </source>
</evidence>
<dbReference type="PANTHER" id="PTHR43133">
    <property type="entry name" value="RNA POLYMERASE ECF-TYPE SIGMA FACTO"/>
    <property type="match status" value="1"/>
</dbReference>
<dbReference type="PANTHER" id="PTHR43133:SF50">
    <property type="entry name" value="ECF RNA POLYMERASE SIGMA FACTOR SIGM"/>
    <property type="match status" value="1"/>
</dbReference>
<protein>
    <submittedName>
        <fullName evidence="8">SigE family RNA polymerase sigma factor</fullName>
    </submittedName>
</protein>
<dbReference type="Proteomes" id="UP001501581">
    <property type="component" value="Unassembled WGS sequence"/>
</dbReference>
<dbReference type="Pfam" id="PF08281">
    <property type="entry name" value="Sigma70_r4_2"/>
    <property type="match status" value="1"/>
</dbReference>
<keyword evidence="2" id="KW-0805">Transcription regulation</keyword>
<dbReference type="SUPFAM" id="SSF88946">
    <property type="entry name" value="Sigma2 domain of RNA polymerase sigma factors"/>
    <property type="match status" value="1"/>
</dbReference>
<dbReference type="EMBL" id="BAAALG010000022">
    <property type="protein sequence ID" value="GAA1115475.1"/>
    <property type="molecule type" value="Genomic_DNA"/>
</dbReference>
<keyword evidence="9" id="KW-1185">Reference proteome</keyword>
<dbReference type="SUPFAM" id="SSF88659">
    <property type="entry name" value="Sigma3 and sigma4 domains of RNA polymerase sigma factors"/>
    <property type="match status" value="1"/>
</dbReference>
<evidence type="ECO:0000256" key="2">
    <source>
        <dbReference type="ARBA" id="ARBA00023015"/>
    </source>
</evidence>
<keyword evidence="5" id="KW-0804">Transcription</keyword>
<gene>
    <name evidence="8" type="ORF">GCM10009668_42750</name>
</gene>
<dbReference type="CDD" id="cd06171">
    <property type="entry name" value="Sigma70_r4"/>
    <property type="match status" value="1"/>
</dbReference>
<dbReference type="InterPro" id="IPR007627">
    <property type="entry name" value="RNA_pol_sigma70_r2"/>
</dbReference>
<dbReference type="NCBIfam" id="TIGR02937">
    <property type="entry name" value="sigma70-ECF"/>
    <property type="match status" value="1"/>
</dbReference>
<dbReference type="InterPro" id="IPR013249">
    <property type="entry name" value="RNA_pol_sigma70_r4_t2"/>
</dbReference>
<dbReference type="InterPro" id="IPR014284">
    <property type="entry name" value="RNA_pol_sigma-70_dom"/>
</dbReference>
<reference evidence="8 9" key="1">
    <citation type="journal article" date="2019" name="Int. J. Syst. Evol. Microbiol.">
        <title>The Global Catalogue of Microorganisms (GCM) 10K type strain sequencing project: providing services to taxonomists for standard genome sequencing and annotation.</title>
        <authorList>
            <consortium name="The Broad Institute Genomics Platform"/>
            <consortium name="The Broad Institute Genome Sequencing Center for Infectious Disease"/>
            <person name="Wu L."/>
            <person name="Ma J."/>
        </authorList>
    </citation>
    <scope>NUCLEOTIDE SEQUENCE [LARGE SCALE GENOMIC DNA]</scope>
    <source>
        <strain evidence="8 9">JCM 13008</strain>
    </source>
</reference>
<dbReference type="InterPro" id="IPR039425">
    <property type="entry name" value="RNA_pol_sigma-70-like"/>
</dbReference>
<feature type="domain" description="RNA polymerase sigma-70 region 2" evidence="6">
    <location>
        <begin position="22"/>
        <end position="81"/>
    </location>
</feature>
<dbReference type="Gene3D" id="1.10.10.10">
    <property type="entry name" value="Winged helix-like DNA-binding domain superfamily/Winged helix DNA-binding domain"/>
    <property type="match status" value="1"/>
</dbReference>
<evidence type="ECO:0000259" key="6">
    <source>
        <dbReference type="Pfam" id="PF04542"/>
    </source>
</evidence>
<evidence type="ECO:0000313" key="8">
    <source>
        <dbReference type="EMBL" id="GAA1115475.1"/>
    </source>
</evidence>
<evidence type="ECO:0000256" key="1">
    <source>
        <dbReference type="ARBA" id="ARBA00010641"/>
    </source>
</evidence>
<comment type="caution">
    <text evidence="8">The sequence shown here is derived from an EMBL/GenBank/DDBJ whole genome shotgun (WGS) entry which is preliminary data.</text>
</comment>
<evidence type="ECO:0000256" key="4">
    <source>
        <dbReference type="ARBA" id="ARBA00023125"/>
    </source>
</evidence>
<proteinExistence type="inferred from homology"/>
<dbReference type="InterPro" id="IPR013324">
    <property type="entry name" value="RNA_pol_sigma_r3/r4-like"/>
</dbReference>
<name>A0ABN1U5F6_9ACTN</name>
<dbReference type="Gene3D" id="1.10.1740.10">
    <property type="match status" value="1"/>
</dbReference>
<accession>A0ABN1U5F6</accession>
<evidence type="ECO:0000256" key="5">
    <source>
        <dbReference type="ARBA" id="ARBA00023163"/>
    </source>
</evidence>
<keyword evidence="3" id="KW-0731">Sigma factor</keyword>
<dbReference type="RefSeq" id="WP_415629931.1">
    <property type="nucleotide sequence ID" value="NZ_BAAALG010000022.1"/>
</dbReference>
<sequence length="176" mass="19840">MEAALSQSRERVAFESFVALRGQQLLRLAYVMTEDAHLAEDLTQTVLLRMHQLWATIDHPYSYARRALTNLVIDHGRRSDRELPVSAEVLASLESAGLDEEPDSWRADALPALIRSLPSRQRVALVLRYYEHLETAEIAKVMGVRDGSVRSAIARAIADLRASLLDNEGRAHNDRR</sequence>
<evidence type="ECO:0000313" key="9">
    <source>
        <dbReference type="Proteomes" id="UP001501581"/>
    </source>
</evidence>
<evidence type="ECO:0000256" key="3">
    <source>
        <dbReference type="ARBA" id="ARBA00023082"/>
    </source>
</evidence>
<keyword evidence="4" id="KW-0238">DNA-binding</keyword>
<organism evidence="8 9">
    <name type="scientific">Nocardioides dubius</name>
    <dbReference type="NCBI Taxonomy" id="317019"/>
    <lineage>
        <taxon>Bacteria</taxon>
        <taxon>Bacillati</taxon>
        <taxon>Actinomycetota</taxon>
        <taxon>Actinomycetes</taxon>
        <taxon>Propionibacteriales</taxon>
        <taxon>Nocardioidaceae</taxon>
        <taxon>Nocardioides</taxon>
    </lineage>
</organism>
<comment type="similarity">
    <text evidence="1">Belongs to the sigma-70 factor family. ECF subfamily.</text>
</comment>
<feature type="domain" description="RNA polymerase sigma factor 70 region 4 type 2" evidence="7">
    <location>
        <begin position="109"/>
        <end position="160"/>
    </location>
</feature>
<dbReference type="Pfam" id="PF04542">
    <property type="entry name" value="Sigma70_r2"/>
    <property type="match status" value="1"/>
</dbReference>